<keyword evidence="12" id="KW-1185">Reference proteome</keyword>
<organism evidence="11 12">
    <name type="scientific">Rosistilla oblonga</name>
    <dbReference type="NCBI Taxonomy" id="2527990"/>
    <lineage>
        <taxon>Bacteria</taxon>
        <taxon>Pseudomonadati</taxon>
        <taxon>Planctomycetota</taxon>
        <taxon>Planctomycetia</taxon>
        <taxon>Pirellulales</taxon>
        <taxon>Pirellulaceae</taxon>
        <taxon>Rosistilla</taxon>
    </lineage>
</organism>
<accession>A0A518IYY1</accession>
<comment type="cofactor">
    <cofactor evidence="1">
        <name>Zn(2+)</name>
        <dbReference type="ChEBI" id="CHEBI:29105"/>
    </cofactor>
</comment>
<keyword evidence="6 9" id="KW-0472">Membrane</keyword>
<evidence type="ECO:0000313" key="11">
    <source>
        <dbReference type="EMBL" id="QDV58296.1"/>
    </source>
</evidence>
<keyword evidence="11" id="KW-0645">Protease</keyword>
<feature type="transmembrane region" description="Helical" evidence="9">
    <location>
        <begin position="262"/>
        <end position="282"/>
    </location>
</feature>
<evidence type="ECO:0000256" key="3">
    <source>
        <dbReference type="ARBA" id="ARBA00007931"/>
    </source>
</evidence>
<keyword evidence="4 9" id="KW-0812">Transmembrane</keyword>
<dbReference type="PANTHER" id="PTHR13325">
    <property type="entry name" value="PROTEASE M50 MEMBRANE-BOUND TRANSCRIPTION FACTOR SITE 2 PROTEASE"/>
    <property type="match status" value="1"/>
</dbReference>
<evidence type="ECO:0000259" key="10">
    <source>
        <dbReference type="Pfam" id="PF02163"/>
    </source>
</evidence>
<evidence type="ECO:0000256" key="2">
    <source>
        <dbReference type="ARBA" id="ARBA00004127"/>
    </source>
</evidence>
<evidence type="ECO:0000256" key="5">
    <source>
        <dbReference type="ARBA" id="ARBA00022989"/>
    </source>
</evidence>
<evidence type="ECO:0000256" key="4">
    <source>
        <dbReference type="ARBA" id="ARBA00022692"/>
    </source>
</evidence>
<dbReference type="InterPro" id="IPR008915">
    <property type="entry name" value="Peptidase_M50"/>
</dbReference>
<feature type="transmembrane region" description="Helical" evidence="9">
    <location>
        <begin position="411"/>
        <end position="429"/>
    </location>
</feature>
<evidence type="ECO:0000256" key="6">
    <source>
        <dbReference type="ARBA" id="ARBA00023136"/>
    </source>
</evidence>
<dbReference type="Proteomes" id="UP000316770">
    <property type="component" value="Chromosome"/>
</dbReference>
<gene>
    <name evidence="11" type="primary">yydH</name>
    <name evidence="11" type="ORF">Mal33_43140</name>
</gene>
<keyword evidence="7" id="KW-0175">Coiled coil</keyword>
<feature type="transmembrane region" description="Helical" evidence="9">
    <location>
        <begin position="369"/>
        <end position="390"/>
    </location>
</feature>
<feature type="transmembrane region" description="Helical" evidence="9">
    <location>
        <begin position="233"/>
        <end position="256"/>
    </location>
</feature>
<dbReference type="Pfam" id="PF02163">
    <property type="entry name" value="Peptidase_M50"/>
    <property type="match status" value="1"/>
</dbReference>
<dbReference type="GO" id="GO:0004222">
    <property type="term" value="F:metalloendopeptidase activity"/>
    <property type="evidence" value="ECO:0007669"/>
    <property type="project" value="InterPro"/>
</dbReference>
<comment type="subcellular location">
    <subcellularLocation>
        <location evidence="2">Endomembrane system</location>
        <topology evidence="2">Multi-pass membrane protein</topology>
    </subcellularLocation>
</comment>
<keyword evidence="11" id="KW-0482">Metalloprotease</keyword>
<comment type="similarity">
    <text evidence="3">Belongs to the peptidase M50B family.</text>
</comment>
<dbReference type="GO" id="GO:0016020">
    <property type="term" value="C:membrane"/>
    <property type="evidence" value="ECO:0007669"/>
    <property type="project" value="InterPro"/>
</dbReference>
<evidence type="ECO:0000256" key="7">
    <source>
        <dbReference type="SAM" id="Coils"/>
    </source>
</evidence>
<evidence type="ECO:0000256" key="8">
    <source>
        <dbReference type="SAM" id="MobiDB-lite"/>
    </source>
</evidence>
<name>A0A518IYY1_9BACT</name>
<dbReference type="EMBL" id="CP036318">
    <property type="protein sequence ID" value="QDV58296.1"/>
    <property type="molecule type" value="Genomic_DNA"/>
</dbReference>
<evidence type="ECO:0000256" key="1">
    <source>
        <dbReference type="ARBA" id="ARBA00001947"/>
    </source>
</evidence>
<sequence>MNPAIAAADQPPPADKPLDRPAVNAAPRVRLRTDLQATPTYHQGRRYWLVRDPLARQVVRLSESDYQQLQHLEDADPQLIAEAAEQQLLQGVPQSRRGGSRSGINPFYLRLPGIDPERILSWLVPRTRWLFSKPAIAFWMAVIGLAIAVVLTQVRQFSQALPSFHAFFGPQNWLPLAITIIVTKVVHELSHGVVCRQFGARCPEIGVLLLCGTPCMYCDVTDSWSLPNRWQRAAVMLAGVYVEAILAAVATLIWWSSRVGPVHFGCMNLMFVCGVSTLLFNLNPLMRFDGYYVLSDLVNVPNLRSQAAAAWRSSIVAPLAGDAFRDAIPWRPRGARWLVLFHAASTAWRWMAVVAIASWVIAVADTARLLPLGYLAASGLIVAAVLPMFLKLFRVARGDDAWKGVNRMRRAVLIGAAIAAVVVLFVVPLPRRIAATGVVDYADAATLYVRSGGRVDRVDVEFGQRVAEGEAVVQLESPQLLHEQIQLVSQSAEAGVRVASLRRRALSNPELMDQWDSEQATADRLQQRVEFLQRQVQQLTICSTTAGIVLPMIDPDRVAKVSLRELTGQHLAEGTKLCRVGDPHRLEVVLELDAEARALIDTGSRVRIRFDQNGIGVVESRVDSISEIREGEMQAAVHGAEKFRIICKLPDATSALAGTRVSAKVTAPPETLAHRVARGWRETF</sequence>
<dbReference type="GO" id="GO:0005737">
    <property type="term" value="C:cytoplasm"/>
    <property type="evidence" value="ECO:0007669"/>
    <property type="project" value="TreeGrafter"/>
</dbReference>
<feature type="domain" description="Peptidase M50" evidence="10">
    <location>
        <begin position="177"/>
        <end position="254"/>
    </location>
</feature>
<keyword evidence="5 9" id="KW-1133">Transmembrane helix</keyword>
<evidence type="ECO:0000256" key="9">
    <source>
        <dbReference type="SAM" id="Phobius"/>
    </source>
</evidence>
<feature type="coiled-coil region" evidence="7">
    <location>
        <begin position="515"/>
        <end position="542"/>
    </location>
</feature>
<reference evidence="11 12" key="1">
    <citation type="submission" date="2019-02" db="EMBL/GenBank/DDBJ databases">
        <title>Deep-cultivation of Planctomycetes and their phenomic and genomic characterization uncovers novel biology.</title>
        <authorList>
            <person name="Wiegand S."/>
            <person name="Jogler M."/>
            <person name="Boedeker C."/>
            <person name="Pinto D."/>
            <person name="Vollmers J."/>
            <person name="Rivas-Marin E."/>
            <person name="Kohn T."/>
            <person name="Peeters S.H."/>
            <person name="Heuer A."/>
            <person name="Rast P."/>
            <person name="Oberbeckmann S."/>
            <person name="Bunk B."/>
            <person name="Jeske O."/>
            <person name="Meyerdierks A."/>
            <person name="Storesund J.E."/>
            <person name="Kallscheuer N."/>
            <person name="Luecker S."/>
            <person name="Lage O.M."/>
            <person name="Pohl T."/>
            <person name="Merkel B.J."/>
            <person name="Hornburger P."/>
            <person name="Mueller R.-W."/>
            <person name="Bruemmer F."/>
            <person name="Labrenz M."/>
            <person name="Spormann A.M."/>
            <person name="Op den Camp H."/>
            <person name="Overmann J."/>
            <person name="Amann R."/>
            <person name="Jetten M.S.M."/>
            <person name="Mascher T."/>
            <person name="Medema M.H."/>
            <person name="Devos D.P."/>
            <person name="Kaster A.-K."/>
            <person name="Ovreas L."/>
            <person name="Rohde M."/>
            <person name="Galperin M.Y."/>
            <person name="Jogler C."/>
        </authorList>
    </citation>
    <scope>NUCLEOTIDE SEQUENCE [LARGE SCALE GENOMIC DNA]</scope>
    <source>
        <strain evidence="11 12">Mal33</strain>
    </source>
</reference>
<proteinExistence type="inferred from homology"/>
<dbReference type="RefSeq" id="WP_145288534.1">
    <property type="nucleotide sequence ID" value="NZ_CP036318.1"/>
</dbReference>
<evidence type="ECO:0000313" key="12">
    <source>
        <dbReference type="Proteomes" id="UP000316770"/>
    </source>
</evidence>
<dbReference type="GO" id="GO:0012505">
    <property type="term" value="C:endomembrane system"/>
    <property type="evidence" value="ECO:0007669"/>
    <property type="project" value="UniProtKB-SubCell"/>
</dbReference>
<feature type="transmembrane region" description="Helical" evidence="9">
    <location>
        <begin position="136"/>
        <end position="154"/>
    </location>
</feature>
<feature type="region of interest" description="Disordered" evidence="8">
    <location>
        <begin position="1"/>
        <end position="23"/>
    </location>
</feature>
<feature type="transmembrane region" description="Helical" evidence="9">
    <location>
        <begin position="337"/>
        <end position="363"/>
    </location>
</feature>
<dbReference type="GO" id="GO:0031293">
    <property type="term" value="P:membrane protein intracellular domain proteolysis"/>
    <property type="evidence" value="ECO:0007669"/>
    <property type="project" value="TreeGrafter"/>
</dbReference>
<dbReference type="AlphaFoldDB" id="A0A518IYY1"/>
<keyword evidence="11" id="KW-0378">Hydrolase</keyword>
<dbReference type="InterPro" id="IPR001193">
    <property type="entry name" value="MBTPS2"/>
</dbReference>
<dbReference type="PANTHER" id="PTHR13325:SF3">
    <property type="entry name" value="MEMBRANE-BOUND TRANSCRIPTION FACTOR SITE-2 PROTEASE"/>
    <property type="match status" value="1"/>
</dbReference>
<protein>
    <submittedName>
        <fullName evidence="11">Peptide zinc metalloprotease protein YydH</fullName>
    </submittedName>
</protein>